<keyword evidence="1" id="KW-0472">Membrane</keyword>
<reference evidence="2 3" key="1">
    <citation type="submission" date="2021-07" db="EMBL/GenBank/DDBJ databases">
        <title>Sphingomonas sp.</title>
        <authorList>
            <person name="Feng G."/>
            <person name="Li J."/>
            <person name="Pan M."/>
        </authorList>
    </citation>
    <scope>NUCLEOTIDE SEQUENCE [LARGE SCALE GENOMIC DNA]</scope>
    <source>
        <strain evidence="2 3">RRHST34</strain>
    </source>
</reference>
<proteinExistence type="predicted"/>
<organism evidence="2 3">
    <name type="scientific">Sphingomonas citri</name>
    <dbReference type="NCBI Taxonomy" id="2862499"/>
    <lineage>
        <taxon>Bacteria</taxon>
        <taxon>Pseudomonadati</taxon>
        <taxon>Pseudomonadota</taxon>
        <taxon>Alphaproteobacteria</taxon>
        <taxon>Sphingomonadales</taxon>
        <taxon>Sphingomonadaceae</taxon>
        <taxon>Sphingomonas</taxon>
    </lineage>
</organism>
<feature type="transmembrane region" description="Helical" evidence="1">
    <location>
        <begin position="83"/>
        <end position="102"/>
    </location>
</feature>
<sequence>MIALLIGTLAYWLLVCRIDDVAEPWDGRNYWRLWYPASVAVAALAGCWLRQRGWSAGVIVTFAQWPVMWLTSRQPMISPIAPLMLAALALAPIGAATLAGGWRGRSPAGSN</sequence>
<evidence type="ECO:0000313" key="3">
    <source>
        <dbReference type="Proteomes" id="UP000759103"/>
    </source>
</evidence>
<keyword evidence="3" id="KW-1185">Reference proteome</keyword>
<dbReference type="EMBL" id="JAHXZN010000001">
    <property type="protein sequence ID" value="MBW6530646.1"/>
    <property type="molecule type" value="Genomic_DNA"/>
</dbReference>
<name>A0ABS7BM39_9SPHN</name>
<dbReference type="Proteomes" id="UP000759103">
    <property type="component" value="Unassembled WGS sequence"/>
</dbReference>
<evidence type="ECO:0000256" key="1">
    <source>
        <dbReference type="SAM" id="Phobius"/>
    </source>
</evidence>
<evidence type="ECO:0000313" key="2">
    <source>
        <dbReference type="EMBL" id="MBW6530646.1"/>
    </source>
</evidence>
<comment type="caution">
    <text evidence="2">The sequence shown here is derived from an EMBL/GenBank/DDBJ whole genome shotgun (WGS) entry which is preliminary data.</text>
</comment>
<dbReference type="RefSeq" id="WP_219747971.1">
    <property type="nucleotide sequence ID" value="NZ_JAHXZN010000001.1"/>
</dbReference>
<protein>
    <submittedName>
        <fullName evidence="2">Uncharacterized protein</fullName>
    </submittedName>
</protein>
<keyword evidence="1" id="KW-1133">Transmembrane helix</keyword>
<keyword evidence="1" id="KW-0812">Transmembrane</keyword>
<accession>A0ABS7BM39</accession>
<gene>
    <name evidence="2" type="ORF">KZ820_07845</name>
</gene>